<dbReference type="AlphaFoldDB" id="A0ABD5LRJ4"/>
<keyword evidence="2" id="KW-0238">DNA-binding</keyword>
<feature type="domain" description="Tetracyclin repressor-like C-terminal" evidence="5">
    <location>
        <begin position="87"/>
        <end position="172"/>
    </location>
</feature>
<keyword evidence="3" id="KW-0804">Transcription</keyword>
<keyword evidence="1" id="KW-0805">Transcription regulation</keyword>
<evidence type="ECO:0000256" key="2">
    <source>
        <dbReference type="ARBA" id="ARBA00023125"/>
    </source>
</evidence>
<sequence length="198" mass="21890">MAGRPREFDTDAAIHKIRNVFWEKGFDATTMLDLIGATDVASASLYSTFGSKIDMFRKAIVDYNTNEGGFAARALTEEPHARDAIARMLTDAVMLFTNQEQPRGCMIVSSGLRMGAGNDELLKWLSEQRTQRLASVFDRLRRGQEAGEISQATDISSLADFLTTVLQGLSIQAEDGMGRERLLGIVEQTMKQYDIAVS</sequence>
<evidence type="ECO:0000259" key="5">
    <source>
        <dbReference type="Pfam" id="PF16925"/>
    </source>
</evidence>
<reference evidence="6 7" key="1">
    <citation type="submission" date="2024-06" db="EMBL/GenBank/DDBJ databases">
        <title>Genome sequencing of Agrobacterium spp. from tobacco in Serbia.</title>
        <authorList>
            <person name="Ilicic R.J."/>
            <person name="Studholme D.J."/>
            <person name="Jelusic A."/>
            <person name="Barac G."/>
            <person name="Bagi F."/>
            <person name="Popovic Milovanovic T."/>
        </authorList>
    </citation>
    <scope>NUCLEOTIDE SEQUENCE [LARGE SCALE GENOMIC DNA]</scope>
    <source>
        <strain evidence="6 7">DA1</strain>
    </source>
</reference>
<dbReference type="Gene3D" id="1.10.357.10">
    <property type="entry name" value="Tetracycline Repressor, domain 2"/>
    <property type="match status" value="1"/>
</dbReference>
<dbReference type="SUPFAM" id="SSF46689">
    <property type="entry name" value="Homeodomain-like"/>
    <property type="match status" value="1"/>
</dbReference>
<proteinExistence type="predicted"/>
<dbReference type="InterPro" id="IPR001647">
    <property type="entry name" value="HTH_TetR"/>
</dbReference>
<gene>
    <name evidence="6" type="ORF">ABVB70_19795</name>
</gene>
<protein>
    <submittedName>
        <fullName evidence="6">TetR/AcrR family transcriptional regulator</fullName>
    </submittedName>
</protein>
<feature type="domain" description="HTH tetR-type" evidence="4">
    <location>
        <begin position="16"/>
        <end position="57"/>
    </location>
</feature>
<evidence type="ECO:0000256" key="3">
    <source>
        <dbReference type="ARBA" id="ARBA00023163"/>
    </source>
</evidence>
<dbReference type="Pfam" id="PF00440">
    <property type="entry name" value="TetR_N"/>
    <property type="match status" value="1"/>
</dbReference>
<comment type="caution">
    <text evidence="6">The sequence shown here is derived from an EMBL/GenBank/DDBJ whole genome shotgun (WGS) entry which is preliminary data.</text>
</comment>
<dbReference type="GO" id="GO:0003677">
    <property type="term" value="F:DNA binding"/>
    <property type="evidence" value="ECO:0007669"/>
    <property type="project" value="UniProtKB-KW"/>
</dbReference>
<dbReference type="EMBL" id="JBETME010000008">
    <property type="protein sequence ID" value="MES4992567.1"/>
    <property type="molecule type" value="Genomic_DNA"/>
</dbReference>
<dbReference type="PANTHER" id="PTHR47506">
    <property type="entry name" value="TRANSCRIPTIONAL REGULATORY PROTEIN"/>
    <property type="match status" value="1"/>
</dbReference>
<dbReference type="Pfam" id="PF16925">
    <property type="entry name" value="TetR_C_13"/>
    <property type="match status" value="1"/>
</dbReference>
<dbReference type="PANTHER" id="PTHR47506:SF1">
    <property type="entry name" value="HTH-TYPE TRANSCRIPTIONAL REGULATOR YJDC"/>
    <property type="match status" value="1"/>
</dbReference>
<name>A0ABD5LRJ4_AGRRD</name>
<dbReference type="InterPro" id="IPR011075">
    <property type="entry name" value="TetR_C"/>
</dbReference>
<dbReference type="SUPFAM" id="SSF48498">
    <property type="entry name" value="Tetracyclin repressor-like, C-terminal domain"/>
    <property type="match status" value="1"/>
</dbReference>
<evidence type="ECO:0000259" key="4">
    <source>
        <dbReference type="Pfam" id="PF00440"/>
    </source>
</evidence>
<dbReference type="Gene3D" id="1.10.10.60">
    <property type="entry name" value="Homeodomain-like"/>
    <property type="match status" value="1"/>
</dbReference>
<dbReference type="Proteomes" id="UP001438189">
    <property type="component" value="Unassembled WGS sequence"/>
</dbReference>
<dbReference type="RefSeq" id="WP_353574511.1">
    <property type="nucleotide sequence ID" value="NZ_JBETME010000008.1"/>
</dbReference>
<accession>A0ABD5LRJ4</accession>
<dbReference type="InterPro" id="IPR009057">
    <property type="entry name" value="Homeodomain-like_sf"/>
</dbReference>
<evidence type="ECO:0000256" key="1">
    <source>
        <dbReference type="ARBA" id="ARBA00023015"/>
    </source>
</evidence>
<organism evidence="6 7">
    <name type="scientific">Agrobacterium radiobacter</name>
    <dbReference type="NCBI Taxonomy" id="362"/>
    <lineage>
        <taxon>Bacteria</taxon>
        <taxon>Pseudomonadati</taxon>
        <taxon>Pseudomonadota</taxon>
        <taxon>Alphaproteobacteria</taxon>
        <taxon>Hyphomicrobiales</taxon>
        <taxon>Rhizobiaceae</taxon>
        <taxon>Rhizobium/Agrobacterium group</taxon>
        <taxon>Agrobacterium</taxon>
        <taxon>Agrobacterium tumefaciens complex</taxon>
    </lineage>
</organism>
<dbReference type="InterPro" id="IPR036271">
    <property type="entry name" value="Tet_transcr_reg_TetR-rel_C_sf"/>
</dbReference>
<evidence type="ECO:0000313" key="6">
    <source>
        <dbReference type="EMBL" id="MES4992567.1"/>
    </source>
</evidence>
<evidence type="ECO:0000313" key="7">
    <source>
        <dbReference type="Proteomes" id="UP001438189"/>
    </source>
</evidence>